<dbReference type="AlphaFoldDB" id="A0A0A8YPZ1"/>
<protein>
    <submittedName>
        <fullName evidence="1">Uncharacterized protein</fullName>
    </submittedName>
</protein>
<evidence type="ECO:0000313" key="1">
    <source>
        <dbReference type="EMBL" id="JAD28376.1"/>
    </source>
</evidence>
<proteinExistence type="predicted"/>
<reference evidence="1" key="1">
    <citation type="submission" date="2014-09" db="EMBL/GenBank/DDBJ databases">
        <authorList>
            <person name="Magalhaes I.L.F."/>
            <person name="Oliveira U."/>
            <person name="Santos F.R."/>
            <person name="Vidigal T.H.D.A."/>
            <person name="Brescovit A.D."/>
            <person name="Santos A.J."/>
        </authorList>
    </citation>
    <scope>NUCLEOTIDE SEQUENCE</scope>
    <source>
        <tissue evidence="1">Shoot tissue taken approximately 20 cm above the soil surface</tissue>
    </source>
</reference>
<dbReference type="EMBL" id="GBRH01269519">
    <property type="protein sequence ID" value="JAD28376.1"/>
    <property type="molecule type" value="Transcribed_RNA"/>
</dbReference>
<accession>A0A0A8YPZ1</accession>
<organism evidence="1">
    <name type="scientific">Arundo donax</name>
    <name type="common">Giant reed</name>
    <name type="synonym">Donax arundinaceus</name>
    <dbReference type="NCBI Taxonomy" id="35708"/>
    <lineage>
        <taxon>Eukaryota</taxon>
        <taxon>Viridiplantae</taxon>
        <taxon>Streptophyta</taxon>
        <taxon>Embryophyta</taxon>
        <taxon>Tracheophyta</taxon>
        <taxon>Spermatophyta</taxon>
        <taxon>Magnoliopsida</taxon>
        <taxon>Liliopsida</taxon>
        <taxon>Poales</taxon>
        <taxon>Poaceae</taxon>
        <taxon>PACMAD clade</taxon>
        <taxon>Arundinoideae</taxon>
        <taxon>Arundineae</taxon>
        <taxon>Arundo</taxon>
    </lineage>
</organism>
<reference evidence="1" key="2">
    <citation type="journal article" date="2015" name="Data Brief">
        <title>Shoot transcriptome of the giant reed, Arundo donax.</title>
        <authorList>
            <person name="Barrero R.A."/>
            <person name="Guerrero F.D."/>
            <person name="Moolhuijzen P."/>
            <person name="Goolsby J.A."/>
            <person name="Tidwell J."/>
            <person name="Bellgard S.E."/>
            <person name="Bellgard M.I."/>
        </authorList>
    </citation>
    <scope>NUCLEOTIDE SEQUENCE</scope>
    <source>
        <tissue evidence="1">Shoot tissue taken approximately 20 cm above the soil surface</tissue>
    </source>
</reference>
<sequence>MSQWPLPATAVEHPSASFDDFMDSRFLPRAAILCHFFGI</sequence>
<name>A0A0A8YPZ1_ARUDO</name>